<feature type="compositionally biased region" description="Low complexity" evidence="4">
    <location>
        <begin position="1"/>
        <end position="16"/>
    </location>
</feature>
<feature type="region of interest" description="Disordered" evidence="4">
    <location>
        <begin position="1"/>
        <end position="23"/>
    </location>
</feature>
<accession>A0ABN1Q6L2</accession>
<name>A0ABN1Q6L2_9ACTN</name>
<evidence type="ECO:0000313" key="6">
    <source>
        <dbReference type="Proteomes" id="UP001500418"/>
    </source>
</evidence>
<organism evidence="5 6">
    <name type="scientific">Streptomyces rhizosphaericus</name>
    <dbReference type="NCBI Taxonomy" id="114699"/>
    <lineage>
        <taxon>Bacteria</taxon>
        <taxon>Bacillati</taxon>
        <taxon>Actinomycetota</taxon>
        <taxon>Actinomycetes</taxon>
        <taxon>Kitasatosporales</taxon>
        <taxon>Streptomycetaceae</taxon>
        <taxon>Streptomyces</taxon>
        <taxon>Streptomyces violaceusniger group</taxon>
    </lineage>
</organism>
<comment type="subcellular location">
    <subcellularLocation>
        <location evidence="2">Gas vesicle</location>
    </subcellularLocation>
</comment>
<protein>
    <submittedName>
        <fullName evidence="5">GvpL/GvpF family gas vesicle protein</fullName>
    </submittedName>
</protein>
<dbReference type="PANTHER" id="PTHR36852:SF1">
    <property type="entry name" value="PROTEIN GVPL 2"/>
    <property type="match status" value="1"/>
</dbReference>
<dbReference type="Pfam" id="PF06386">
    <property type="entry name" value="GvpL_GvpF"/>
    <property type="match status" value="1"/>
</dbReference>
<evidence type="ECO:0000313" key="5">
    <source>
        <dbReference type="EMBL" id="GAA0938443.1"/>
    </source>
</evidence>
<evidence type="ECO:0000256" key="2">
    <source>
        <dbReference type="ARBA" id="ARBA00035108"/>
    </source>
</evidence>
<evidence type="ECO:0000256" key="3">
    <source>
        <dbReference type="ARBA" id="ARBA00035643"/>
    </source>
</evidence>
<dbReference type="InterPro" id="IPR009430">
    <property type="entry name" value="GvpL/GvpF"/>
</dbReference>
<dbReference type="PANTHER" id="PTHR36852">
    <property type="entry name" value="PROTEIN GVPL 2"/>
    <property type="match status" value="1"/>
</dbReference>
<comment type="similarity">
    <text evidence="3">Belongs to the gas vesicle GvpF/GvpL family.</text>
</comment>
<evidence type="ECO:0000256" key="1">
    <source>
        <dbReference type="ARBA" id="ARBA00022987"/>
    </source>
</evidence>
<evidence type="ECO:0000256" key="4">
    <source>
        <dbReference type="SAM" id="MobiDB-lite"/>
    </source>
</evidence>
<dbReference type="Proteomes" id="UP001500418">
    <property type="component" value="Unassembled WGS sequence"/>
</dbReference>
<keyword evidence="6" id="KW-1185">Reference proteome</keyword>
<keyword evidence="1" id="KW-0304">Gas vesicle</keyword>
<proteinExistence type="inferred from homology"/>
<dbReference type="EMBL" id="BAAAID010000034">
    <property type="protein sequence ID" value="GAA0938443.1"/>
    <property type="molecule type" value="Genomic_DNA"/>
</dbReference>
<comment type="caution">
    <text evidence="5">The sequence shown here is derived from an EMBL/GenBank/DDBJ whole genome shotgun (WGS) entry which is preliminary data.</text>
</comment>
<reference evidence="5 6" key="1">
    <citation type="journal article" date="2019" name="Int. J. Syst. Evol. Microbiol.">
        <title>The Global Catalogue of Microorganisms (GCM) 10K type strain sequencing project: providing services to taxonomists for standard genome sequencing and annotation.</title>
        <authorList>
            <consortium name="The Broad Institute Genomics Platform"/>
            <consortium name="The Broad Institute Genome Sequencing Center for Infectious Disease"/>
            <person name="Wu L."/>
            <person name="Ma J."/>
        </authorList>
    </citation>
    <scope>NUCLEOTIDE SEQUENCE [LARGE SCALE GENOMIC DNA]</scope>
    <source>
        <strain evidence="5 6">JCM 11444</strain>
    </source>
</reference>
<gene>
    <name evidence="5" type="ORF">GCM10009575_051340</name>
</gene>
<sequence>MSTPSQSQSPSQSASQPPSPTPSLYIYAITGSDHPLRLAGLRAVGGGSGDALRAVTGGPLACVVSPAPPDLRPKRRDLAAHQEVQERLMADGAVLPMRFGMLAPDDAAVTAALDGKRAEYVRRLEELHATAEFNLKAARSQEDLLREVLTESDDARRLNERTRDGGGTYADRVALGELVAHQLDARQRLLADQVVGRLSEMARGKVMASPAGEDFLNASFLVERGRAEEFSQAARQLAQGYGEGYDFRLRGPLPPYSFVA</sequence>